<dbReference type="KEGG" id="tpal:117640476"/>
<dbReference type="InParanoid" id="A0A6P8Y0B4"/>
<keyword evidence="5" id="KW-0915">Sodium</keyword>
<feature type="transmembrane region" description="Helical" evidence="11">
    <location>
        <begin position="409"/>
        <end position="432"/>
    </location>
</feature>
<feature type="transmembrane region" description="Helical" evidence="11">
    <location>
        <begin position="174"/>
        <end position="196"/>
    </location>
</feature>
<feature type="transmembrane region" description="Helical" evidence="11">
    <location>
        <begin position="101"/>
        <end position="121"/>
    </location>
</feature>
<feature type="transmembrane region" description="Helical" evidence="11">
    <location>
        <begin position="374"/>
        <end position="397"/>
    </location>
</feature>
<dbReference type="InterPro" id="IPR006153">
    <property type="entry name" value="Cation/H_exchanger_TM"/>
</dbReference>
<dbReference type="PANTHER" id="PTHR10110">
    <property type="entry name" value="SODIUM/HYDROGEN EXCHANGER"/>
    <property type="match status" value="1"/>
</dbReference>
<keyword evidence="13" id="KW-1185">Reference proteome</keyword>
<dbReference type="Pfam" id="PF00999">
    <property type="entry name" value="Na_H_Exchanger"/>
    <property type="match status" value="1"/>
</dbReference>
<dbReference type="InterPro" id="IPR004709">
    <property type="entry name" value="NaH_exchanger"/>
</dbReference>
<gene>
    <name evidence="14" type="primary">LOC117640476</name>
</gene>
<dbReference type="GO" id="GO:0015385">
    <property type="term" value="F:sodium:proton antiporter activity"/>
    <property type="evidence" value="ECO:0007669"/>
    <property type="project" value="InterPro"/>
</dbReference>
<keyword evidence="6 9" id="KW-0406">Ion transport</keyword>
<evidence type="ECO:0000256" key="5">
    <source>
        <dbReference type="ARBA" id="ARBA00023053"/>
    </source>
</evidence>
<evidence type="ECO:0000256" key="7">
    <source>
        <dbReference type="ARBA" id="ARBA00023136"/>
    </source>
</evidence>
<evidence type="ECO:0000256" key="9">
    <source>
        <dbReference type="RuleBase" id="RU003722"/>
    </source>
</evidence>
<feature type="transmembrane region" description="Helical" evidence="11">
    <location>
        <begin position="248"/>
        <end position="273"/>
    </location>
</feature>
<evidence type="ECO:0000256" key="1">
    <source>
        <dbReference type="ARBA" id="ARBA00004141"/>
    </source>
</evidence>
<protein>
    <recommendedName>
        <fullName evidence="9">Sodium/hydrogen exchanger</fullName>
    </recommendedName>
</protein>
<dbReference type="GO" id="GO:0098719">
    <property type="term" value="P:sodium ion import across plasma membrane"/>
    <property type="evidence" value="ECO:0007669"/>
    <property type="project" value="TreeGrafter"/>
</dbReference>
<reference evidence="14" key="1">
    <citation type="submission" date="2025-08" db="UniProtKB">
        <authorList>
            <consortium name="RefSeq"/>
        </authorList>
    </citation>
    <scope>IDENTIFICATION</scope>
    <source>
        <tissue evidence="14">Total insect</tissue>
    </source>
</reference>
<dbReference type="Gene3D" id="6.10.140.1330">
    <property type="match status" value="1"/>
</dbReference>
<dbReference type="InterPro" id="IPR018422">
    <property type="entry name" value="Cation/H_exchanger_CPA1"/>
</dbReference>
<comment type="similarity">
    <text evidence="9">Belongs to the monovalent cation:proton antiporter 1 (CPA1) transporter (TC 2.A.36) family.</text>
</comment>
<dbReference type="Proteomes" id="UP000515158">
    <property type="component" value="Unplaced"/>
</dbReference>
<evidence type="ECO:0000256" key="10">
    <source>
        <dbReference type="SAM" id="MobiDB-lite"/>
    </source>
</evidence>
<evidence type="ECO:0000256" key="6">
    <source>
        <dbReference type="ARBA" id="ARBA00023065"/>
    </source>
</evidence>
<evidence type="ECO:0000256" key="8">
    <source>
        <dbReference type="ARBA" id="ARBA00023201"/>
    </source>
</evidence>
<feature type="transmembrane region" description="Helical" evidence="11">
    <location>
        <begin position="332"/>
        <end position="354"/>
    </location>
</feature>
<evidence type="ECO:0000313" key="14">
    <source>
        <dbReference type="RefSeq" id="XP_034232888.1"/>
    </source>
</evidence>
<evidence type="ECO:0000259" key="12">
    <source>
        <dbReference type="Pfam" id="PF00999"/>
    </source>
</evidence>
<evidence type="ECO:0000256" key="2">
    <source>
        <dbReference type="ARBA" id="ARBA00022448"/>
    </source>
</evidence>
<keyword evidence="9" id="KW-0050">Antiport</keyword>
<feature type="transmembrane region" description="Helical" evidence="11">
    <location>
        <begin position="69"/>
        <end position="89"/>
    </location>
</feature>
<evidence type="ECO:0000256" key="4">
    <source>
        <dbReference type="ARBA" id="ARBA00022989"/>
    </source>
</evidence>
<feature type="domain" description="Cation/H+ exchanger transmembrane" evidence="12">
    <location>
        <begin position="84"/>
        <end position="497"/>
    </location>
</feature>
<keyword evidence="7 11" id="KW-0472">Membrane</keyword>
<dbReference type="PRINTS" id="PR01084">
    <property type="entry name" value="NAHEXCHNGR"/>
</dbReference>
<dbReference type="RefSeq" id="XP_034232888.1">
    <property type="nucleotide sequence ID" value="XM_034376997.1"/>
</dbReference>
<organism evidence="14">
    <name type="scientific">Thrips palmi</name>
    <name type="common">Melon thrips</name>
    <dbReference type="NCBI Taxonomy" id="161013"/>
    <lineage>
        <taxon>Eukaryota</taxon>
        <taxon>Metazoa</taxon>
        <taxon>Ecdysozoa</taxon>
        <taxon>Arthropoda</taxon>
        <taxon>Hexapoda</taxon>
        <taxon>Insecta</taxon>
        <taxon>Pterygota</taxon>
        <taxon>Neoptera</taxon>
        <taxon>Paraneoptera</taxon>
        <taxon>Thysanoptera</taxon>
        <taxon>Terebrantia</taxon>
        <taxon>Thripoidea</taxon>
        <taxon>Thripidae</taxon>
        <taxon>Thrips</taxon>
    </lineage>
</organism>
<accession>A0A6P8Y0B4</accession>
<proteinExistence type="inferred from homology"/>
<dbReference type="GO" id="GO:0051453">
    <property type="term" value="P:regulation of intracellular pH"/>
    <property type="evidence" value="ECO:0007669"/>
    <property type="project" value="TreeGrafter"/>
</dbReference>
<dbReference type="GeneID" id="117640476"/>
<dbReference type="GO" id="GO:0005886">
    <property type="term" value="C:plasma membrane"/>
    <property type="evidence" value="ECO:0007669"/>
    <property type="project" value="TreeGrafter"/>
</dbReference>
<sequence>MSEQWPSGQNNYQPPTYDPRYPQPQFGDYPPPPPGLPPFPVAAPAPGTIHIETEEPHGIRVANWRWTEVGLFFTFTAFIVICGLAKVAFHHAHWLSSRLPESCLMIIIGVAVGGVLYLCGVPEPENKEDKVVPDEFHLPTFTPRLFFLILLPPVILESAYSLYNRAFAVNLYTVLLYAVVGTLFNTFTIGLLLYALSEAGAIGRLPVDSGSSVFVTLPDTMVFSSLISAVDPVAVLAIFQEVGVNQDLYYLLFGESLLNDAVTVVLYTTMVTFAELPEVHGEQYVLAVLAFFTVSLGGLSLGVVFGLVTALLTRTTEEVRVVEPLAVLGIAYLSYITAELFHFSGIISIIGCGLAQSHYALRNISSKSFTTVKYFTKMVSSTSDAIIFLFLGMVLVSDRHVWHTGFVSWTLLLCLVCRFGGVLLLTGLANMFRVKKINLQEQFIMGYGGLRGAIAFSLVEMLDENTVRPRHVFLTTTLVVILFTIFFQGATIKPLVKLLNIEKSKQDCQKTLNEEMNDNVIGHMMAGIEEIVGVRGDFYIRRKWEYIDEVYLKRIFLRDANRDNSLTRLYEKQALAQHFAHLYGPVTLVEDHKATILHNGDVLDVEGEDVGTQTSTEGLAGLADQRFPGVQLRRRSPFDWPGSAGELRRPSSVAAAAARPSAYRMSAQEVAESTETLRKAFRASPYQKYCGQYGRHAVDDESLDLSDQLKRRHLTARRITSMAALVHRSTHVSDPSLGAAGALTAALGLGQLPRRQANSGESPVGRSVCLPLMGAPSCEGDRTMTAGRSEPSPSHFL</sequence>
<dbReference type="OrthoDB" id="196264at2759"/>
<feature type="transmembrane region" description="Helical" evidence="11">
    <location>
        <begin position="285"/>
        <end position="312"/>
    </location>
</feature>
<dbReference type="GO" id="GO:0015386">
    <property type="term" value="F:potassium:proton antiporter activity"/>
    <property type="evidence" value="ECO:0007669"/>
    <property type="project" value="TreeGrafter"/>
</dbReference>
<evidence type="ECO:0000313" key="13">
    <source>
        <dbReference type="Proteomes" id="UP000515158"/>
    </source>
</evidence>
<feature type="transmembrane region" description="Helical" evidence="11">
    <location>
        <begin position="141"/>
        <end position="162"/>
    </location>
</feature>
<feature type="transmembrane region" description="Helical" evidence="11">
    <location>
        <begin position="474"/>
        <end position="496"/>
    </location>
</feature>
<dbReference type="AlphaFoldDB" id="A0A6P8Y0B4"/>
<dbReference type="PANTHER" id="PTHR10110:SF126">
    <property type="entry name" value="NA(+)_H(+) EXCHANGER PROTEIN 7"/>
    <property type="match status" value="1"/>
</dbReference>
<feature type="compositionally biased region" description="Polar residues" evidence="10">
    <location>
        <begin position="1"/>
        <end position="14"/>
    </location>
</feature>
<keyword evidence="8 9" id="KW-0739">Sodium transport</keyword>
<feature type="region of interest" description="Disordered" evidence="10">
    <location>
        <begin position="1"/>
        <end position="33"/>
    </location>
</feature>
<name>A0A6P8Y0B4_THRPL</name>
<evidence type="ECO:0000256" key="11">
    <source>
        <dbReference type="SAM" id="Phobius"/>
    </source>
</evidence>
<keyword evidence="2 9" id="KW-0813">Transport</keyword>
<evidence type="ECO:0000256" key="3">
    <source>
        <dbReference type="ARBA" id="ARBA00022692"/>
    </source>
</evidence>
<keyword evidence="4 11" id="KW-1133">Transmembrane helix</keyword>
<comment type="subcellular location">
    <subcellularLocation>
        <location evidence="1">Membrane</location>
        <topology evidence="1">Multi-pass membrane protein</topology>
    </subcellularLocation>
</comment>
<dbReference type="NCBIfam" id="TIGR00840">
    <property type="entry name" value="b_cpa1"/>
    <property type="match status" value="1"/>
</dbReference>
<keyword evidence="3 9" id="KW-0812">Transmembrane</keyword>